<evidence type="ECO:0000313" key="8">
    <source>
        <dbReference type="Proteomes" id="UP000480185"/>
    </source>
</evidence>
<dbReference type="GO" id="GO:0016491">
    <property type="term" value="F:oxidoreductase activity"/>
    <property type="evidence" value="ECO:0007669"/>
    <property type="project" value="UniProtKB-KW"/>
</dbReference>
<dbReference type="OrthoDB" id="545125at2"/>
<dbReference type="RefSeq" id="WP_153728242.1">
    <property type="nucleotide sequence ID" value="NZ_WJNH01000004.1"/>
</dbReference>
<keyword evidence="5" id="KW-0560">Oxidoreductase</keyword>
<dbReference type="Gene3D" id="3.40.462.20">
    <property type="match status" value="1"/>
</dbReference>
<dbReference type="InterPro" id="IPR012951">
    <property type="entry name" value="BBE"/>
</dbReference>
<evidence type="ECO:0000256" key="3">
    <source>
        <dbReference type="ARBA" id="ARBA00022630"/>
    </source>
</evidence>
<keyword evidence="3" id="KW-0285">Flavoprotein</keyword>
<dbReference type="PANTHER" id="PTHR42973">
    <property type="entry name" value="BINDING OXIDOREDUCTASE, PUTATIVE (AFU_ORTHOLOGUE AFUA_1G17690)-RELATED"/>
    <property type="match status" value="1"/>
</dbReference>
<comment type="cofactor">
    <cofactor evidence="1">
        <name>FAD</name>
        <dbReference type="ChEBI" id="CHEBI:57692"/>
    </cofactor>
</comment>
<feature type="domain" description="FAD-binding PCMH-type" evidence="6">
    <location>
        <begin position="32"/>
        <end position="202"/>
    </location>
</feature>
<dbReference type="Pfam" id="PF01565">
    <property type="entry name" value="FAD_binding_4"/>
    <property type="match status" value="1"/>
</dbReference>
<keyword evidence="8" id="KW-1185">Reference proteome</keyword>
<sequence length="455" mass="49926">MSRTLGERLGSKVVVPQDELYEEKRKVWNGAINRYPNAIVLCQSEADVVAAVQYANEQAMSIAIKGGGHHVAGTGVCDDGLMIDLSEMRKVKVDEKRKVAIVQGGATLGDVDKETQKYGLATPTGTVSETGIAGLALGGGLGYLRGKYGLTCDNLVGARVVTANGIVRHVSADEHADLFWAIRGGGGNFGVVTSFEFQLHEVGPEVLGIDVMYDYKDAKRIFTKAQQFLNDAPDEVSFNLTAMELPPAPFLPEFLHHKKVVAVSGMYAGDPKEGEEIVQPIREWAVPIVDQTGVMSYVELQSKLDVLVENNIPVYGTSLYFSELNEETVDVLMEKLDHAPVPTVLSQLWALHGQMNRVPESETPFSVRDASFVLLLDAMAMPGMDEDVIEQWIHSIYTDLLPYSHRNASYLNGIGTIESATKATYAANYDRLVGIKKKYDPKNLFRHNHNVNPND</sequence>
<dbReference type="Pfam" id="PF08031">
    <property type="entry name" value="BBE"/>
    <property type="match status" value="1"/>
</dbReference>
<dbReference type="SUPFAM" id="SSF56176">
    <property type="entry name" value="FAD-binding/transporter-associated domain-like"/>
    <property type="match status" value="1"/>
</dbReference>
<dbReference type="InterPro" id="IPR016169">
    <property type="entry name" value="FAD-bd_PCMH_sub2"/>
</dbReference>
<proteinExistence type="inferred from homology"/>
<protein>
    <submittedName>
        <fullName evidence="7">FAD-binding protein</fullName>
    </submittedName>
</protein>
<dbReference type="Proteomes" id="UP000480185">
    <property type="component" value="Unassembled WGS sequence"/>
</dbReference>
<dbReference type="InterPro" id="IPR016167">
    <property type="entry name" value="FAD-bd_PCMH_sub1"/>
</dbReference>
<keyword evidence="4" id="KW-0274">FAD</keyword>
<comment type="caution">
    <text evidence="7">The sequence shown here is derived from an EMBL/GenBank/DDBJ whole genome shotgun (WGS) entry which is preliminary data.</text>
</comment>
<comment type="similarity">
    <text evidence="2">Belongs to the oxygen-dependent FAD-linked oxidoreductase family.</text>
</comment>
<dbReference type="PROSITE" id="PS00862">
    <property type="entry name" value="OX2_COVAL_FAD"/>
    <property type="match status" value="1"/>
</dbReference>
<evidence type="ECO:0000256" key="5">
    <source>
        <dbReference type="ARBA" id="ARBA00023002"/>
    </source>
</evidence>
<dbReference type="Gene3D" id="3.30.43.10">
    <property type="entry name" value="Uridine Diphospho-n-acetylenolpyruvylglucosamine Reductase, domain 2"/>
    <property type="match status" value="1"/>
</dbReference>
<dbReference type="PROSITE" id="PS51387">
    <property type="entry name" value="FAD_PCMH"/>
    <property type="match status" value="1"/>
</dbReference>
<gene>
    <name evidence="7" type="ORF">GH754_08305</name>
</gene>
<evidence type="ECO:0000313" key="7">
    <source>
        <dbReference type="EMBL" id="MRG86329.1"/>
    </source>
</evidence>
<organism evidence="7 8">
    <name type="scientific">Salinibacillus xinjiangensis</name>
    <dbReference type="NCBI Taxonomy" id="1229268"/>
    <lineage>
        <taxon>Bacteria</taxon>
        <taxon>Bacillati</taxon>
        <taxon>Bacillota</taxon>
        <taxon>Bacilli</taxon>
        <taxon>Bacillales</taxon>
        <taxon>Bacillaceae</taxon>
        <taxon>Salinibacillus</taxon>
    </lineage>
</organism>
<evidence type="ECO:0000256" key="4">
    <source>
        <dbReference type="ARBA" id="ARBA00022827"/>
    </source>
</evidence>
<name>A0A6G1X5X5_9BACI</name>
<accession>A0A6G1X5X5</accession>
<reference evidence="7 8" key="1">
    <citation type="submission" date="2019-11" db="EMBL/GenBank/DDBJ databases">
        <authorList>
            <person name="Li J."/>
        </authorList>
    </citation>
    <scope>NUCLEOTIDE SEQUENCE [LARGE SCALE GENOMIC DNA]</scope>
    <source>
        <strain evidence="7 8">J4</strain>
    </source>
</reference>
<dbReference type="InterPro" id="IPR006094">
    <property type="entry name" value="Oxid_FAD_bind_N"/>
</dbReference>
<dbReference type="InterPro" id="IPR036318">
    <property type="entry name" value="FAD-bd_PCMH-like_sf"/>
</dbReference>
<dbReference type="InterPro" id="IPR050416">
    <property type="entry name" value="FAD-linked_Oxidoreductase"/>
</dbReference>
<evidence type="ECO:0000259" key="6">
    <source>
        <dbReference type="PROSITE" id="PS51387"/>
    </source>
</evidence>
<dbReference type="AlphaFoldDB" id="A0A6G1X5X5"/>
<dbReference type="GO" id="GO:0071949">
    <property type="term" value="F:FAD binding"/>
    <property type="evidence" value="ECO:0007669"/>
    <property type="project" value="InterPro"/>
</dbReference>
<dbReference type="Gene3D" id="3.30.465.10">
    <property type="match status" value="1"/>
</dbReference>
<dbReference type="InterPro" id="IPR016166">
    <property type="entry name" value="FAD-bd_PCMH"/>
</dbReference>
<dbReference type="PANTHER" id="PTHR42973:SF39">
    <property type="entry name" value="FAD-BINDING PCMH-TYPE DOMAIN-CONTAINING PROTEIN"/>
    <property type="match status" value="1"/>
</dbReference>
<dbReference type="EMBL" id="WJNH01000004">
    <property type="protein sequence ID" value="MRG86329.1"/>
    <property type="molecule type" value="Genomic_DNA"/>
</dbReference>
<evidence type="ECO:0000256" key="2">
    <source>
        <dbReference type="ARBA" id="ARBA00005466"/>
    </source>
</evidence>
<dbReference type="InterPro" id="IPR006093">
    <property type="entry name" value="Oxy_OxRdtase_FAD_BS"/>
</dbReference>
<evidence type="ECO:0000256" key="1">
    <source>
        <dbReference type="ARBA" id="ARBA00001974"/>
    </source>
</evidence>